<evidence type="ECO:0000259" key="3">
    <source>
        <dbReference type="PROSITE" id="PS50842"/>
    </source>
</evidence>
<keyword evidence="5" id="KW-1185">Reference proteome</keyword>
<gene>
    <name evidence="4" type="primary">EGC2_0</name>
    <name evidence="4" type="ORF">CFP56_004597</name>
</gene>
<evidence type="ECO:0000256" key="1">
    <source>
        <dbReference type="SAM" id="MobiDB-lite"/>
    </source>
</evidence>
<reference evidence="4 5" key="1">
    <citation type="journal article" date="2018" name="Sci. Data">
        <title>The draft genome sequence of cork oak.</title>
        <authorList>
            <person name="Ramos A.M."/>
            <person name="Usie A."/>
            <person name="Barbosa P."/>
            <person name="Barros P.M."/>
            <person name="Capote T."/>
            <person name="Chaves I."/>
            <person name="Simoes F."/>
            <person name="Abreu I."/>
            <person name="Carrasquinho I."/>
            <person name="Faro C."/>
            <person name="Guimaraes J.B."/>
            <person name="Mendonca D."/>
            <person name="Nobrega F."/>
            <person name="Rodrigues L."/>
            <person name="Saibo N.J.M."/>
            <person name="Varela M.C."/>
            <person name="Egas C."/>
            <person name="Matos J."/>
            <person name="Miguel C.M."/>
            <person name="Oliveira M.M."/>
            <person name="Ricardo C.P."/>
            <person name="Goncalves S."/>
        </authorList>
    </citation>
    <scope>NUCLEOTIDE SEQUENCE [LARGE SCALE GENOMIC DNA]</scope>
    <source>
        <strain evidence="5">cv. HL8</strain>
    </source>
</reference>
<dbReference type="Gene3D" id="2.40.40.10">
    <property type="entry name" value="RlpA-like domain"/>
    <property type="match status" value="1"/>
</dbReference>
<feature type="domain" description="Expansin-like EG45" evidence="3">
    <location>
        <begin position="42"/>
        <end position="145"/>
    </location>
</feature>
<dbReference type="EMBL" id="PKMF04001209">
    <property type="protein sequence ID" value="KAK7813664.1"/>
    <property type="molecule type" value="Genomic_DNA"/>
</dbReference>
<comment type="caution">
    <text evidence="4">The sequence shown here is derived from an EMBL/GenBank/DDBJ whole genome shotgun (WGS) entry which is preliminary data.</text>
</comment>
<feature type="chain" id="PRO_5043564445" evidence="2">
    <location>
        <begin position="29"/>
        <end position="234"/>
    </location>
</feature>
<dbReference type="SUPFAM" id="SSF50685">
    <property type="entry name" value="Barwin-like endoglucanases"/>
    <property type="match status" value="1"/>
</dbReference>
<evidence type="ECO:0000256" key="2">
    <source>
        <dbReference type="SAM" id="SignalP"/>
    </source>
</evidence>
<keyword evidence="2" id="KW-0732">Signal</keyword>
<proteinExistence type="predicted"/>
<dbReference type="PANTHER" id="PTHR47480">
    <property type="entry name" value="EG45-LIKE DOMAIN CONTAINING PROTEIN"/>
    <property type="match status" value="1"/>
</dbReference>
<dbReference type="InterPro" id="IPR007112">
    <property type="entry name" value="Expansin/allergen_DPBB_dom"/>
</dbReference>
<dbReference type="AlphaFoldDB" id="A0AAW0IGI4"/>
<organism evidence="4 5">
    <name type="scientific">Quercus suber</name>
    <name type="common">Cork oak</name>
    <dbReference type="NCBI Taxonomy" id="58331"/>
    <lineage>
        <taxon>Eukaryota</taxon>
        <taxon>Viridiplantae</taxon>
        <taxon>Streptophyta</taxon>
        <taxon>Embryophyta</taxon>
        <taxon>Tracheophyta</taxon>
        <taxon>Spermatophyta</taxon>
        <taxon>Magnoliopsida</taxon>
        <taxon>eudicotyledons</taxon>
        <taxon>Gunneridae</taxon>
        <taxon>Pentapetalae</taxon>
        <taxon>rosids</taxon>
        <taxon>fabids</taxon>
        <taxon>Fagales</taxon>
        <taxon>Fagaceae</taxon>
        <taxon>Quercus</taxon>
    </lineage>
</organism>
<dbReference type="CDD" id="cd22269">
    <property type="entry name" value="DPBB_EG45-like"/>
    <property type="match status" value="1"/>
</dbReference>
<feature type="region of interest" description="Disordered" evidence="1">
    <location>
        <begin position="215"/>
        <end position="234"/>
    </location>
</feature>
<dbReference type="PANTHER" id="PTHR47480:SF1">
    <property type="entry name" value="EG45-LIKE DOMAIN CONTAINING PROTEIN 1"/>
    <property type="match status" value="1"/>
</dbReference>
<dbReference type="Gramene" id="rna-CFP56_54202">
    <property type="protein sequence ID" value="cds-POE45904.1"/>
    <property type="gene ID" value="gene-CFP56_54202"/>
</dbReference>
<evidence type="ECO:0000313" key="4">
    <source>
        <dbReference type="EMBL" id="KAK7813664.1"/>
    </source>
</evidence>
<feature type="signal peptide" evidence="2">
    <location>
        <begin position="1"/>
        <end position="28"/>
    </location>
</feature>
<protein>
    <submittedName>
        <fullName evidence="4">Eg45-like domain containing protein 2</fullName>
    </submittedName>
</protein>
<dbReference type="PROSITE" id="PS50842">
    <property type="entry name" value="EXPANSIN_EG45"/>
    <property type="match status" value="1"/>
</dbReference>
<accession>A0AAW0IGI4</accession>
<sequence>MYRSHPRLQGLSLIFLVPLFFNFHTSNGDVGTAALYSPPYLPTACYGSDASQFPSSKFFAAASHGKWDEGAACGSQYSVRCISDSTPDACNQNQTIQITIVDHIGQEASVLSAYNTTMFLSETAFRTTANSSTTSSPYINIEFQQYEVQPINPNMEGRKNQSLSNSTFSALIKEQSVPHKGEISRDPPVLYSPPSHVRNHEISAGQRIHGGEYVSLIDKGPVPPSAPNPTTHGP</sequence>
<dbReference type="InterPro" id="IPR036908">
    <property type="entry name" value="RlpA-like_sf"/>
</dbReference>
<evidence type="ECO:0000313" key="5">
    <source>
        <dbReference type="Proteomes" id="UP000237347"/>
    </source>
</evidence>
<name>A0AAW0IGI4_QUESU</name>
<dbReference type="Proteomes" id="UP000237347">
    <property type="component" value="Unassembled WGS sequence"/>
</dbReference>